<dbReference type="AlphaFoldDB" id="A0A4U0GWP2"/>
<sequence length="100" mass="11623">MKRKMRIIHPGELLREDIINAYELKTGEAAKLLGISRQMLNNIIHEKSDITPDMAFRIAQVFGGTAEIWANMQTKYNLHLAAERAKEFKLKPYQRQLQNI</sequence>
<dbReference type="OrthoDB" id="9796786at2"/>
<dbReference type="EMBL" id="SUKA01000006">
    <property type="protein sequence ID" value="TJY63560.1"/>
    <property type="molecule type" value="Genomic_DNA"/>
</dbReference>
<accession>A0A4U0GWP2</accession>
<dbReference type="NCBIfam" id="TIGR02607">
    <property type="entry name" value="antidote_HigA"/>
    <property type="match status" value="1"/>
</dbReference>
<evidence type="ECO:0000256" key="1">
    <source>
        <dbReference type="ARBA" id="ARBA00023125"/>
    </source>
</evidence>
<dbReference type="Gene3D" id="1.10.260.40">
    <property type="entry name" value="lambda repressor-like DNA-binding domains"/>
    <property type="match status" value="1"/>
</dbReference>
<dbReference type="PANTHER" id="PTHR36924">
    <property type="entry name" value="ANTITOXIN HIGA-1"/>
    <property type="match status" value="1"/>
</dbReference>
<organism evidence="3 4">
    <name type="scientific">Sphingobacterium alkalisoli</name>
    <dbReference type="NCBI Taxonomy" id="1874115"/>
    <lineage>
        <taxon>Bacteria</taxon>
        <taxon>Pseudomonadati</taxon>
        <taxon>Bacteroidota</taxon>
        <taxon>Sphingobacteriia</taxon>
        <taxon>Sphingobacteriales</taxon>
        <taxon>Sphingobacteriaceae</taxon>
        <taxon>Sphingobacterium</taxon>
    </lineage>
</organism>
<dbReference type="CDD" id="cd00093">
    <property type="entry name" value="HTH_XRE"/>
    <property type="match status" value="1"/>
</dbReference>
<evidence type="ECO:0000313" key="4">
    <source>
        <dbReference type="Proteomes" id="UP000309872"/>
    </source>
</evidence>
<dbReference type="PROSITE" id="PS50943">
    <property type="entry name" value="HTH_CROC1"/>
    <property type="match status" value="1"/>
</dbReference>
<dbReference type="SUPFAM" id="SSF47413">
    <property type="entry name" value="lambda repressor-like DNA-binding domains"/>
    <property type="match status" value="1"/>
</dbReference>
<reference evidence="3 4" key="1">
    <citation type="submission" date="2019-04" db="EMBL/GenBank/DDBJ databases">
        <title>Sphingobacterium olei sp. nov., isolated from oil-contaminated soil.</title>
        <authorList>
            <person name="Liu B."/>
        </authorList>
    </citation>
    <scope>NUCLEOTIDE SEQUENCE [LARGE SCALE GENOMIC DNA]</scope>
    <source>
        <strain evidence="3 4">Y3L14</strain>
    </source>
</reference>
<keyword evidence="4" id="KW-1185">Reference proteome</keyword>
<dbReference type="InterPro" id="IPR013430">
    <property type="entry name" value="Toxin_antidote_HigA"/>
</dbReference>
<comment type="caution">
    <text evidence="3">The sequence shown here is derived from an EMBL/GenBank/DDBJ whole genome shotgun (WGS) entry which is preliminary data.</text>
</comment>
<dbReference type="Pfam" id="PF01381">
    <property type="entry name" value="HTH_3"/>
    <property type="match status" value="1"/>
</dbReference>
<evidence type="ECO:0000259" key="2">
    <source>
        <dbReference type="PROSITE" id="PS50943"/>
    </source>
</evidence>
<dbReference type="InterPro" id="IPR010982">
    <property type="entry name" value="Lambda_DNA-bd_dom_sf"/>
</dbReference>
<dbReference type="RefSeq" id="WP_136822234.1">
    <property type="nucleotide sequence ID" value="NZ_BMJX01000006.1"/>
</dbReference>
<dbReference type="GO" id="GO:0003677">
    <property type="term" value="F:DNA binding"/>
    <property type="evidence" value="ECO:0007669"/>
    <property type="project" value="UniProtKB-KW"/>
</dbReference>
<keyword evidence="1" id="KW-0238">DNA-binding</keyword>
<feature type="domain" description="HTH cro/C1-type" evidence="2">
    <location>
        <begin position="28"/>
        <end position="69"/>
    </location>
</feature>
<proteinExistence type="predicted"/>
<evidence type="ECO:0000313" key="3">
    <source>
        <dbReference type="EMBL" id="TJY63560.1"/>
    </source>
</evidence>
<dbReference type="PANTHER" id="PTHR36924:SF1">
    <property type="entry name" value="ANTITOXIN HIGA-1"/>
    <property type="match status" value="1"/>
</dbReference>
<protein>
    <submittedName>
        <fullName evidence="3">Addiction module antidote protein, HigA family</fullName>
    </submittedName>
</protein>
<dbReference type="Proteomes" id="UP000309872">
    <property type="component" value="Unassembled WGS sequence"/>
</dbReference>
<name>A0A4U0GWP2_9SPHI</name>
<dbReference type="SMART" id="SM00530">
    <property type="entry name" value="HTH_XRE"/>
    <property type="match status" value="1"/>
</dbReference>
<dbReference type="InterPro" id="IPR001387">
    <property type="entry name" value="Cro/C1-type_HTH"/>
</dbReference>
<gene>
    <name evidence="3" type="primary">higA</name>
    <name evidence="3" type="ORF">FAZ19_18465</name>
</gene>